<dbReference type="RefSeq" id="WP_245999904.1">
    <property type="nucleotide sequence ID" value="NZ_JARRRY010000013.1"/>
</dbReference>
<evidence type="ECO:0000313" key="1">
    <source>
        <dbReference type="EMBL" id="MDG5754781.1"/>
    </source>
</evidence>
<dbReference type="EMBL" id="JARULN010000013">
    <property type="protein sequence ID" value="MDG5754781.1"/>
    <property type="molecule type" value="Genomic_DNA"/>
</dbReference>
<dbReference type="Proteomes" id="UP001218246">
    <property type="component" value="Unassembled WGS sequence"/>
</dbReference>
<evidence type="ECO:0000313" key="2">
    <source>
        <dbReference type="Proteomes" id="UP001218246"/>
    </source>
</evidence>
<reference evidence="1 2" key="1">
    <citation type="submission" date="2023-04" db="EMBL/GenBank/DDBJ databases">
        <title>Ectobacillus antri isolated from activated sludge.</title>
        <authorList>
            <person name="Yan P."/>
            <person name="Liu X."/>
        </authorList>
    </citation>
    <scope>NUCLEOTIDE SEQUENCE [LARGE SCALE GENOMIC DNA]</scope>
    <source>
        <strain evidence="1 2">C18H</strain>
    </source>
</reference>
<protein>
    <submittedName>
        <fullName evidence="1">Uncharacterized protein</fullName>
    </submittedName>
</protein>
<organism evidence="1 2">
    <name type="scientific">Ectobacillus antri</name>
    <dbReference type="NCBI Taxonomy" id="2486280"/>
    <lineage>
        <taxon>Bacteria</taxon>
        <taxon>Bacillati</taxon>
        <taxon>Bacillota</taxon>
        <taxon>Bacilli</taxon>
        <taxon>Bacillales</taxon>
        <taxon>Bacillaceae</taxon>
        <taxon>Ectobacillus</taxon>
    </lineage>
</organism>
<accession>A0ABT6H8I3</accession>
<proteinExistence type="predicted"/>
<gene>
    <name evidence="1" type="ORF">P6P90_12480</name>
</gene>
<name>A0ABT6H8I3_9BACI</name>
<comment type="caution">
    <text evidence="1">The sequence shown here is derived from an EMBL/GenBank/DDBJ whole genome shotgun (WGS) entry which is preliminary data.</text>
</comment>
<sequence>MLQRPQSNEYNPYFAGYLAVEPKGGARTYRGYGARDELPSSCRGPWRPNAAAVIR</sequence>
<keyword evidence="2" id="KW-1185">Reference proteome</keyword>